<name>A0AB38QWX5_PARTM</name>
<evidence type="ECO:0008006" key="3">
    <source>
        <dbReference type="Google" id="ProtNLM"/>
    </source>
</evidence>
<gene>
    <name evidence="1" type="ORF">IMI45_16330</name>
</gene>
<evidence type="ECO:0000313" key="1">
    <source>
        <dbReference type="EMBL" id="UOE75839.1"/>
    </source>
</evidence>
<dbReference type="GO" id="GO:0003676">
    <property type="term" value="F:nucleic acid binding"/>
    <property type="evidence" value="ECO:0007669"/>
    <property type="project" value="InterPro"/>
</dbReference>
<dbReference type="InterPro" id="IPR011856">
    <property type="entry name" value="tRNA_endonuc-like_dom_sf"/>
</dbReference>
<evidence type="ECO:0000313" key="2">
    <source>
        <dbReference type="Proteomes" id="UP001058458"/>
    </source>
</evidence>
<protein>
    <recommendedName>
        <fullName evidence="3">DUF91 domain-containing protein</fullName>
    </recommendedName>
</protein>
<dbReference type="SUPFAM" id="SSF52980">
    <property type="entry name" value="Restriction endonuclease-like"/>
    <property type="match status" value="1"/>
</dbReference>
<proteinExistence type="predicted"/>
<dbReference type="EMBL" id="CP063414">
    <property type="protein sequence ID" value="UOE75839.1"/>
    <property type="molecule type" value="Genomic_DNA"/>
</dbReference>
<dbReference type="Proteomes" id="UP001058458">
    <property type="component" value="Chromosome"/>
</dbReference>
<sequence length="261" mass="31113">MNEYVYQNYIIKYFEQLGYEILHREFFIGNERIDLVFKEPCGTKLFIEVKDERVDGYSAVGQILTYKALSNECDSNFMLVSHEDLKDNCKEALNFYGVKYINLDKYKLFKELRPYETIKVIRKGKNPFKDKNDFFHQLDRYHIGYSNIAEELFNFVQTELHPIKEIYCNLSDGLQFQIVDAGEKFLTIGKQNKGEILFHFPYGKKFKEEIIQKYQGRISFEEEKGPNQLDVRFKNVSPKELIYIKEMIMAAFYYSLNRIQT</sequence>
<accession>A0AB38QWX5</accession>
<dbReference type="InterPro" id="IPR011335">
    <property type="entry name" value="Restrct_endonuc-II-like"/>
</dbReference>
<reference evidence="1" key="1">
    <citation type="submission" date="2020-10" db="EMBL/GenBank/DDBJ databases">
        <authorList>
            <person name="Delgado J.A."/>
            <person name="Gonzalez J.M."/>
        </authorList>
    </citation>
    <scope>NUCLEOTIDE SEQUENCE</scope>
    <source>
        <strain evidence="1">23.6</strain>
    </source>
</reference>
<dbReference type="RefSeq" id="WP_256833261.1">
    <property type="nucleotide sequence ID" value="NZ_CP063414.1"/>
</dbReference>
<dbReference type="AlphaFoldDB" id="A0AB38QWX5"/>
<dbReference type="Gene3D" id="3.40.1350.10">
    <property type="match status" value="1"/>
</dbReference>
<organism evidence="1 2">
    <name type="scientific">Parageobacillus thermoglucosidasius</name>
    <name type="common">Geobacillus thermoglucosidasius</name>
    <dbReference type="NCBI Taxonomy" id="1426"/>
    <lineage>
        <taxon>Bacteria</taxon>
        <taxon>Bacillati</taxon>
        <taxon>Bacillota</taxon>
        <taxon>Bacilli</taxon>
        <taxon>Bacillales</taxon>
        <taxon>Anoxybacillaceae</taxon>
        <taxon>Parageobacillus</taxon>
    </lineage>
</organism>